<dbReference type="Gene3D" id="3.40.630.30">
    <property type="match status" value="1"/>
</dbReference>
<dbReference type="PANTHER" id="PTHR43877">
    <property type="entry name" value="AMINOALKYLPHOSPHONATE N-ACETYLTRANSFERASE-RELATED-RELATED"/>
    <property type="match status" value="1"/>
</dbReference>
<feature type="domain" description="N-acetyltransferase" evidence="3">
    <location>
        <begin position="11"/>
        <end position="178"/>
    </location>
</feature>
<accession>A0ABX7MR05</accession>
<proteinExistence type="predicted"/>
<sequence length="178" mass="19878">MAEKKAKQPNFLIREAIDTDLPVLVEFLAKLALHVAGSAPKTLKEGEYQRLLEVLHSALGDENKHLLVAEQPGRGLIGMGYVYVWRSQGIWEQVEPVEYRSAVIDDVWVEPEFRSLGVFRALLKHLVAFAESHHAHELVLEYAATNKQAKAVWTRMGFETIGVRASAFTSTVKAALAE</sequence>
<dbReference type="SUPFAM" id="SSF55729">
    <property type="entry name" value="Acyl-CoA N-acyltransferases (Nat)"/>
    <property type="match status" value="1"/>
</dbReference>
<dbReference type="EMBL" id="CP071247">
    <property type="protein sequence ID" value="QSP94767.1"/>
    <property type="molecule type" value="Genomic_DNA"/>
</dbReference>
<dbReference type="Proteomes" id="UP000663555">
    <property type="component" value="Chromosome"/>
</dbReference>
<evidence type="ECO:0000313" key="4">
    <source>
        <dbReference type="EMBL" id="QSP94767.1"/>
    </source>
</evidence>
<evidence type="ECO:0000256" key="1">
    <source>
        <dbReference type="ARBA" id="ARBA00022679"/>
    </source>
</evidence>
<dbReference type="InterPro" id="IPR016181">
    <property type="entry name" value="Acyl_CoA_acyltransferase"/>
</dbReference>
<keyword evidence="1" id="KW-0808">Transferase</keyword>
<name>A0ABX7MR05_9GAMM</name>
<dbReference type="RefSeq" id="WP_206643986.1">
    <property type="nucleotide sequence ID" value="NZ_CP071247.1"/>
</dbReference>
<organism evidence="4 5">
    <name type="scientific">Marinobacter salinisoli</name>
    <dbReference type="NCBI Taxonomy" id="2769486"/>
    <lineage>
        <taxon>Bacteria</taxon>
        <taxon>Pseudomonadati</taxon>
        <taxon>Pseudomonadota</taxon>
        <taxon>Gammaproteobacteria</taxon>
        <taxon>Pseudomonadales</taxon>
        <taxon>Marinobacteraceae</taxon>
        <taxon>Marinobacter</taxon>
    </lineage>
</organism>
<dbReference type="CDD" id="cd04301">
    <property type="entry name" value="NAT_SF"/>
    <property type="match status" value="1"/>
</dbReference>
<gene>
    <name evidence="4" type="ORF">LPB19_16605</name>
</gene>
<dbReference type="InterPro" id="IPR000182">
    <property type="entry name" value="GNAT_dom"/>
</dbReference>
<protein>
    <submittedName>
        <fullName evidence="4">GNAT family N-acetyltransferase</fullName>
    </submittedName>
</protein>
<dbReference type="PANTHER" id="PTHR43877:SF1">
    <property type="entry name" value="ACETYLTRANSFERASE"/>
    <property type="match status" value="1"/>
</dbReference>
<dbReference type="InterPro" id="IPR050832">
    <property type="entry name" value="Bact_Acetyltransf"/>
</dbReference>
<keyword evidence="2" id="KW-0012">Acyltransferase</keyword>
<evidence type="ECO:0000313" key="5">
    <source>
        <dbReference type="Proteomes" id="UP000663555"/>
    </source>
</evidence>
<reference evidence="4 5" key="1">
    <citation type="submission" date="2021-03" db="EMBL/GenBank/DDBJ databases">
        <title>Genome sequencing of Marinobacter sp. LPB0319.</title>
        <authorList>
            <person name="Kim J."/>
        </authorList>
    </citation>
    <scope>NUCLEOTIDE SEQUENCE [LARGE SCALE GENOMIC DNA]</scope>
    <source>
        <strain evidence="4 5">LPB0319</strain>
    </source>
</reference>
<dbReference type="PROSITE" id="PS51186">
    <property type="entry name" value="GNAT"/>
    <property type="match status" value="1"/>
</dbReference>
<keyword evidence="5" id="KW-1185">Reference proteome</keyword>
<evidence type="ECO:0000256" key="2">
    <source>
        <dbReference type="ARBA" id="ARBA00023315"/>
    </source>
</evidence>
<evidence type="ECO:0000259" key="3">
    <source>
        <dbReference type="PROSITE" id="PS51186"/>
    </source>
</evidence>
<dbReference type="Pfam" id="PF00583">
    <property type="entry name" value="Acetyltransf_1"/>
    <property type="match status" value="1"/>
</dbReference>